<dbReference type="AlphaFoldDB" id="A0A382IJ69"/>
<name>A0A382IJ69_9ZZZZ</name>
<proteinExistence type="predicted"/>
<gene>
    <name evidence="1" type="ORF">METZ01_LOCUS252173</name>
</gene>
<organism evidence="1">
    <name type="scientific">marine metagenome</name>
    <dbReference type="NCBI Taxonomy" id="408172"/>
    <lineage>
        <taxon>unclassified sequences</taxon>
        <taxon>metagenomes</taxon>
        <taxon>ecological metagenomes</taxon>
    </lineage>
</organism>
<reference evidence="1" key="1">
    <citation type="submission" date="2018-05" db="EMBL/GenBank/DDBJ databases">
        <authorList>
            <person name="Lanie J.A."/>
            <person name="Ng W.-L."/>
            <person name="Kazmierczak K.M."/>
            <person name="Andrzejewski T.M."/>
            <person name="Davidsen T.M."/>
            <person name="Wayne K.J."/>
            <person name="Tettelin H."/>
            <person name="Glass J.I."/>
            <person name="Rusch D."/>
            <person name="Podicherti R."/>
            <person name="Tsui H.-C.T."/>
            <person name="Winkler M.E."/>
        </authorList>
    </citation>
    <scope>NUCLEOTIDE SEQUENCE</scope>
</reference>
<protein>
    <submittedName>
        <fullName evidence="1">Uncharacterized protein</fullName>
    </submittedName>
</protein>
<dbReference type="EMBL" id="UINC01067553">
    <property type="protein sequence ID" value="SVB99319.1"/>
    <property type="molecule type" value="Genomic_DNA"/>
</dbReference>
<accession>A0A382IJ69</accession>
<sequence length="39" mass="4606">DTNISNDLSEAVYKYDIEYGRWRLNSVLVGQKKFILTKK</sequence>
<evidence type="ECO:0000313" key="1">
    <source>
        <dbReference type="EMBL" id="SVB99319.1"/>
    </source>
</evidence>
<feature type="non-terminal residue" evidence="1">
    <location>
        <position position="1"/>
    </location>
</feature>